<sequence>MTASAHYSIHHQLFDLPHLTPGKRRRHIKGVLLLVHRGSGLLQLGRQHFPLTTGEAAFLPADTLFAWHALAGSRVSQIELSCRLAQPEQAGRIQPTALLAALAGKLAEWPSEKTWQGPYGRLCRALYDELPAQNLLPFESMNPLAARAFADPAGLALHNDEQQAFRKRFGCDLTSWQRQLALLHMLRELPRAGDPDALARAHGFTSFPQFEQDCRHWLGSPCHTGGKTG</sequence>
<keyword evidence="4" id="KW-1185">Reference proteome</keyword>
<name>A0A233RBB7_9GAMM</name>
<dbReference type="GO" id="GO:0003677">
    <property type="term" value="F:DNA binding"/>
    <property type="evidence" value="ECO:0007669"/>
    <property type="project" value="UniProtKB-KW"/>
</dbReference>
<dbReference type="GO" id="GO:0006355">
    <property type="term" value="P:regulation of DNA-templated transcription"/>
    <property type="evidence" value="ECO:0007669"/>
    <property type="project" value="InterPro"/>
</dbReference>
<dbReference type="SUPFAM" id="SSF51182">
    <property type="entry name" value="RmlC-like cupins"/>
    <property type="match status" value="1"/>
</dbReference>
<proteinExistence type="predicted"/>
<dbReference type="OrthoDB" id="5916374at2"/>
<dbReference type="Proteomes" id="UP000242757">
    <property type="component" value="Unassembled WGS sequence"/>
</dbReference>
<evidence type="ECO:0000313" key="3">
    <source>
        <dbReference type="EMBL" id="OXY80686.1"/>
    </source>
</evidence>
<gene>
    <name evidence="3" type="ORF">B6S08_16190</name>
</gene>
<dbReference type="InterPro" id="IPR011051">
    <property type="entry name" value="RmlC_Cupin_sf"/>
</dbReference>
<organism evidence="3 4">
    <name type="scientific">Oceanimonas doudoroffii</name>
    <dbReference type="NCBI Taxonomy" id="84158"/>
    <lineage>
        <taxon>Bacteria</taxon>
        <taxon>Pseudomonadati</taxon>
        <taxon>Pseudomonadota</taxon>
        <taxon>Gammaproteobacteria</taxon>
        <taxon>Aeromonadales</taxon>
        <taxon>Aeromonadaceae</taxon>
        <taxon>Oceanimonas</taxon>
    </lineage>
</organism>
<protein>
    <recommendedName>
        <fullName evidence="2">AraC-type arabinose-binding/dimerisation domain-containing protein</fullName>
    </recommendedName>
</protein>
<dbReference type="InterPro" id="IPR003313">
    <property type="entry name" value="AraC-bd"/>
</dbReference>
<keyword evidence="1" id="KW-0238">DNA-binding</keyword>
<reference evidence="3 4" key="1">
    <citation type="submission" date="2017-08" db="EMBL/GenBank/DDBJ databases">
        <title>A Genome Sequence of Oceanimonas doudoroffii ATCC 27123T.</title>
        <authorList>
            <person name="Brennan M.A."/>
            <person name="Maclea K.S."/>
            <person name="Mcclelland W.D."/>
            <person name="Trachtenberg A.M."/>
        </authorList>
    </citation>
    <scope>NUCLEOTIDE SEQUENCE [LARGE SCALE GENOMIC DNA]</scope>
    <source>
        <strain evidence="3 4">ATCC 27123</strain>
    </source>
</reference>
<evidence type="ECO:0000313" key="4">
    <source>
        <dbReference type="Proteomes" id="UP000242757"/>
    </source>
</evidence>
<evidence type="ECO:0000259" key="2">
    <source>
        <dbReference type="Pfam" id="PF02311"/>
    </source>
</evidence>
<comment type="caution">
    <text evidence="3">The sequence shown here is derived from an EMBL/GenBank/DDBJ whole genome shotgun (WGS) entry which is preliminary data.</text>
</comment>
<dbReference type="RefSeq" id="WP_094201848.1">
    <property type="nucleotide sequence ID" value="NZ_NBIM01000008.1"/>
</dbReference>
<dbReference type="AlphaFoldDB" id="A0A233RBB7"/>
<dbReference type="Pfam" id="PF02311">
    <property type="entry name" value="AraC_binding"/>
    <property type="match status" value="1"/>
</dbReference>
<evidence type="ECO:0000256" key="1">
    <source>
        <dbReference type="ARBA" id="ARBA00023125"/>
    </source>
</evidence>
<accession>A0A233RBB7</accession>
<dbReference type="EMBL" id="NBIM01000008">
    <property type="protein sequence ID" value="OXY80686.1"/>
    <property type="molecule type" value="Genomic_DNA"/>
</dbReference>
<feature type="domain" description="AraC-type arabinose-binding/dimerisation" evidence="2">
    <location>
        <begin position="24"/>
        <end position="90"/>
    </location>
</feature>